<feature type="transmembrane region" description="Helical" evidence="1">
    <location>
        <begin position="94"/>
        <end position="115"/>
    </location>
</feature>
<evidence type="ECO:0000313" key="2">
    <source>
        <dbReference type="EMBL" id="MFC3813032.1"/>
    </source>
</evidence>
<dbReference type="RefSeq" id="WP_379839938.1">
    <property type="nucleotide sequence ID" value="NZ_JBHRYQ010000001.1"/>
</dbReference>
<feature type="transmembrane region" description="Helical" evidence="1">
    <location>
        <begin position="21"/>
        <end position="41"/>
    </location>
</feature>
<feature type="transmembrane region" description="Helical" evidence="1">
    <location>
        <begin position="157"/>
        <end position="177"/>
    </location>
</feature>
<dbReference type="EMBL" id="JBHRYQ010000001">
    <property type="protein sequence ID" value="MFC3813032.1"/>
    <property type="molecule type" value="Genomic_DNA"/>
</dbReference>
<keyword evidence="1" id="KW-0472">Membrane</keyword>
<keyword evidence="1" id="KW-1133">Transmembrane helix</keyword>
<proteinExistence type="predicted"/>
<comment type="caution">
    <text evidence="2">The sequence shown here is derived from an EMBL/GenBank/DDBJ whole genome shotgun (WGS) entry which is preliminary data.</text>
</comment>
<organism evidence="2 3">
    <name type="scientific">Lacihabitans lacunae</name>
    <dbReference type="NCBI Taxonomy" id="1028214"/>
    <lineage>
        <taxon>Bacteria</taxon>
        <taxon>Pseudomonadati</taxon>
        <taxon>Bacteroidota</taxon>
        <taxon>Cytophagia</taxon>
        <taxon>Cytophagales</taxon>
        <taxon>Leadbetterellaceae</taxon>
        <taxon>Lacihabitans</taxon>
    </lineage>
</organism>
<sequence length="269" mass="31647">MKELFGFKRYMSLLKKILFENRVFLFGYSFIVIFLEVMIYFLNGNIYQQTTQLGIFSLFIILVLSPTILVNFLMNDYSDKNKRIANIMVPVSRFENWLVIFTICYLIFLPIHIMILKFLDTVFIDYYRDLALQSKDFSLSQIEEKIKYLSFYKDYNVGILFFVMSFYSTSIFLIGSLTFNSLSYFKTAFIFVLLYFSILYATKYITDYLIGSSVTLNFPSFDAIVNLSSDPIYVKNSAFLAFTIKWLLAAVIPIVLWLVALLRFKEKEI</sequence>
<keyword evidence="1" id="KW-0812">Transmembrane</keyword>
<accession>A0ABV7Z1M2</accession>
<keyword evidence="3" id="KW-1185">Reference proteome</keyword>
<evidence type="ECO:0000256" key="1">
    <source>
        <dbReference type="SAM" id="Phobius"/>
    </source>
</evidence>
<evidence type="ECO:0008006" key="4">
    <source>
        <dbReference type="Google" id="ProtNLM"/>
    </source>
</evidence>
<dbReference type="Proteomes" id="UP001595616">
    <property type="component" value="Unassembled WGS sequence"/>
</dbReference>
<feature type="transmembrane region" description="Helical" evidence="1">
    <location>
        <begin position="184"/>
        <end position="202"/>
    </location>
</feature>
<reference evidence="3" key="1">
    <citation type="journal article" date="2019" name="Int. J. Syst. Evol. Microbiol.">
        <title>The Global Catalogue of Microorganisms (GCM) 10K type strain sequencing project: providing services to taxonomists for standard genome sequencing and annotation.</title>
        <authorList>
            <consortium name="The Broad Institute Genomics Platform"/>
            <consortium name="The Broad Institute Genome Sequencing Center for Infectious Disease"/>
            <person name="Wu L."/>
            <person name="Ma J."/>
        </authorList>
    </citation>
    <scope>NUCLEOTIDE SEQUENCE [LARGE SCALE GENOMIC DNA]</scope>
    <source>
        <strain evidence="3">CECT 7956</strain>
    </source>
</reference>
<name>A0ABV7Z1M2_9BACT</name>
<protein>
    <recommendedName>
        <fullName evidence="4">ABC transporter permease</fullName>
    </recommendedName>
</protein>
<feature type="transmembrane region" description="Helical" evidence="1">
    <location>
        <begin position="238"/>
        <end position="262"/>
    </location>
</feature>
<evidence type="ECO:0000313" key="3">
    <source>
        <dbReference type="Proteomes" id="UP001595616"/>
    </source>
</evidence>
<gene>
    <name evidence="2" type="ORF">ACFOOI_20375</name>
</gene>
<feature type="transmembrane region" description="Helical" evidence="1">
    <location>
        <begin position="53"/>
        <end position="73"/>
    </location>
</feature>